<sequence length="66" mass="7317">MTESPDLHAACEDAVIEAFVAGALSERAKERNRLHEALVTYEGVSVGYEHYIKVEDVLEMLGEINP</sequence>
<proteinExistence type="predicted"/>
<reference evidence="1" key="1">
    <citation type="submission" date="2020-04" db="EMBL/GenBank/DDBJ databases">
        <authorList>
            <person name="Chiriac C."/>
            <person name="Salcher M."/>
            <person name="Ghai R."/>
            <person name="Kavagutti S V."/>
        </authorList>
    </citation>
    <scope>NUCLEOTIDE SEQUENCE</scope>
</reference>
<protein>
    <submittedName>
        <fullName evidence="1">Uncharacterized protein</fullName>
    </submittedName>
</protein>
<accession>A0A6J5KUI2</accession>
<organism evidence="1">
    <name type="scientific">uncultured Caudovirales phage</name>
    <dbReference type="NCBI Taxonomy" id="2100421"/>
    <lineage>
        <taxon>Viruses</taxon>
        <taxon>Duplodnaviria</taxon>
        <taxon>Heunggongvirae</taxon>
        <taxon>Uroviricota</taxon>
        <taxon>Caudoviricetes</taxon>
        <taxon>Peduoviridae</taxon>
        <taxon>Maltschvirus</taxon>
        <taxon>Maltschvirus maltsch</taxon>
    </lineage>
</organism>
<gene>
    <name evidence="1" type="ORF">UFOVP46_111</name>
</gene>
<evidence type="ECO:0000313" key="1">
    <source>
        <dbReference type="EMBL" id="CAB4123870.1"/>
    </source>
</evidence>
<dbReference type="EMBL" id="LR796174">
    <property type="protein sequence ID" value="CAB4123870.1"/>
    <property type="molecule type" value="Genomic_DNA"/>
</dbReference>
<name>A0A6J5KUI2_9CAUD</name>